<accession>A0A917ULY5</accession>
<evidence type="ECO:0000313" key="7">
    <source>
        <dbReference type="EMBL" id="GGJ67174.1"/>
    </source>
</evidence>
<evidence type="ECO:0000256" key="1">
    <source>
        <dbReference type="ARBA" id="ARBA00004651"/>
    </source>
</evidence>
<feature type="transmembrane region" description="Helical" evidence="6">
    <location>
        <begin position="57"/>
        <end position="78"/>
    </location>
</feature>
<dbReference type="EMBL" id="BMOE01000002">
    <property type="protein sequence ID" value="GGJ67174.1"/>
    <property type="molecule type" value="Genomic_DNA"/>
</dbReference>
<gene>
    <name evidence="7" type="ORF">GCM10008939_09280</name>
</gene>
<proteinExistence type="predicted"/>
<feature type="transmembrane region" description="Helical" evidence="6">
    <location>
        <begin position="306"/>
        <end position="323"/>
    </location>
</feature>
<keyword evidence="3 6" id="KW-0812">Transmembrane</keyword>
<dbReference type="Pfam" id="PF02653">
    <property type="entry name" value="BPD_transp_2"/>
    <property type="match status" value="1"/>
</dbReference>
<evidence type="ECO:0000256" key="5">
    <source>
        <dbReference type="ARBA" id="ARBA00023136"/>
    </source>
</evidence>
<dbReference type="CDD" id="cd06579">
    <property type="entry name" value="TM_PBP1_transp_AraH_like"/>
    <property type="match status" value="1"/>
</dbReference>
<dbReference type="GO" id="GO:0005886">
    <property type="term" value="C:plasma membrane"/>
    <property type="evidence" value="ECO:0007669"/>
    <property type="project" value="UniProtKB-SubCell"/>
</dbReference>
<evidence type="ECO:0000256" key="2">
    <source>
        <dbReference type="ARBA" id="ARBA00022475"/>
    </source>
</evidence>
<evidence type="ECO:0000256" key="3">
    <source>
        <dbReference type="ARBA" id="ARBA00022692"/>
    </source>
</evidence>
<feature type="transmembrane region" description="Helical" evidence="6">
    <location>
        <begin position="226"/>
        <end position="249"/>
    </location>
</feature>
<feature type="transmembrane region" description="Helical" evidence="6">
    <location>
        <begin position="108"/>
        <end position="129"/>
    </location>
</feature>
<comment type="subcellular location">
    <subcellularLocation>
        <location evidence="1">Cell membrane</location>
        <topology evidence="1">Multi-pass membrane protein</topology>
    </subcellularLocation>
</comment>
<keyword evidence="5 6" id="KW-0472">Membrane</keyword>
<keyword evidence="4 6" id="KW-1133">Transmembrane helix</keyword>
<comment type="caution">
    <text evidence="7">The sequence shown here is derived from an EMBL/GenBank/DDBJ whole genome shotgun (WGS) entry which is preliminary data.</text>
</comment>
<dbReference type="Proteomes" id="UP000635726">
    <property type="component" value="Unassembled WGS sequence"/>
</dbReference>
<dbReference type="GO" id="GO:0022857">
    <property type="term" value="F:transmembrane transporter activity"/>
    <property type="evidence" value="ECO:0007669"/>
    <property type="project" value="InterPro"/>
</dbReference>
<feature type="transmembrane region" description="Helical" evidence="6">
    <location>
        <begin position="176"/>
        <end position="197"/>
    </location>
</feature>
<reference evidence="7" key="2">
    <citation type="submission" date="2020-09" db="EMBL/GenBank/DDBJ databases">
        <authorList>
            <person name="Sun Q."/>
            <person name="Ohkuma M."/>
        </authorList>
    </citation>
    <scope>NUCLEOTIDE SEQUENCE</scope>
    <source>
        <strain evidence="7">JCM 14371</strain>
    </source>
</reference>
<evidence type="ECO:0000256" key="6">
    <source>
        <dbReference type="SAM" id="Phobius"/>
    </source>
</evidence>
<name>A0A917ULY5_9DEIO</name>
<dbReference type="InterPro" id="IPR001851">
    <property type="entry name" value="ABC_transp_permease"/>
</dbReference>
<evidence type="ECO:0000256" key="4">
    <source>
        <dbReference type="ARBA" id="ARBA00022989"/>
    </source>
</evidence>
<feature type="transmembrane region" description="Helical" evidence="6">
    <location>
        <begin position="136"/>
        <end position="156"/>
    </location>
</feature>
<evidence type="ECO:0000313" key="8">
    <source>
        <dbReference type="Proteomes" id="UP000635726"/>
    </source>
</evidence>
<dbReference type="PANTHER" id="PTHR32196">
    <property type="entry name" value="ABC TRANSPORTER PERMEASE PROTEIN YPHD-RELATED-RELATED"/>
    <property type="match status" value="1"/>
</dbReference>
<dbReference type="RefSeq" id="WP_229670771.1">
    <property type="nucleotide sequence ID" value="NZ_BMOE01000002.1"/>
</dbReference>
<dbReference type="AlphaFoldDB" id="A0A917ULY5"/>
<keyword evidence="8" id="KW-1185">Reference proteome</keyword>
<keyword evidence="2" id="KW-1003">Cell membrane</keyword>
<feature type="transmembrane region" description="Helical" evidence="6">
    <location>
        <begin position="30"/>
        <end position="51"/>
    </location>
</feature>
<organism evidence="7 8">
    <name type="scientific">Deinococcus aquiradiocola</name>
    <dbReference type="NCBI Taxonomy" id="393059"/>
    <lineage>
        <taxon>Bacteria</taxon>
        <taxon>Thermotogati</taxon>
        <taxon>Deinococcota</taxon>
        <taxon>Deinococci</taxon>
        <taxon>Deinococcales</taxon>
        <taxon>Deinococcaceae</taxon>
        <taxon>Deinococcus</taxon>
    </lineage>
</organism>
<reference evidence="7" key="1">
    <citation type="journal article" date="2014" name="Int. J. Syst. Evol. Microbiol.">
        <title>Complete genome sequence of Corynebacterium casei LMG S-19264T (=DSM 44701T), isolated from a smear-ripened cheese.</title>
        <authorList>
            <consortium name="US DOE Joint Genome Institute (JGI-PGF)"/>
            <person name="Walter F."/>
            <person name="Albersmeier A."/>
            <person name="Kalinowski J."/>
            <person name="Ruckert C."/>
        </authorList>
    </citation>
    <scope>NUCLEOTIDE SEQUENCE</scope>
    <source>
        <strain evidence="7">JCM 14371</strain>
    </source>
</reference>
<protein>
    <submittedName>
        <fullName evidence="7">Ribose ABC transporter permease</fullName>
    </submittedName>
</protein>
<sequence>MQNTQQPSSPAQPPSRSVQRVAVIERLREAGILAILLLGAVAFSFTVPSFFSVDNAINGIGLSAAINTIVAIGLTYVIITGGIDLSVGSTAALSAVIGADLMGRGLPVLLAVLVALAVGAVAGLVNGLLVTRVQLAPFIVTLGTMTFYRGLALSYTNGQPILSLPDSYKAALGGTFLGLPIPLIAALALVAVFTLILRFSKTGQYILAIGGNAEAVRLSGINVSRYVTLTYVISGVLAAFAALVLIAQLGAAEPILGNGWELSAIAASVVGGTSLSGGNGNVVGALLGALLLSMLQNVLTLLGVQAFYQLLATGLIIIGAMVIDRYTRGQ</sequence>